<evidence type="ECO:0000256" key="3">
    <source>
        <dbReference type="ARBA" id="ARBA00004496"/>
    </source>
</evidence>
<dbReference type="PANTHER" id="PTHR32315">
    <property type="entry name" value="ADENINE PHOSPHORIBOSYLTRANSFERASE"/>
    <property type="match status" value="1"/>
</dbReference>
<dbReference type="FunFam" id="3.40.50.2020:FF:000021">
    <property type="entry name" value="Adenine phosphoribosyltransferase"/>
    <property type="match status" value="1"/>
</dbReference>
<comment type="subcellular location">
    <subcellularLocation>
        <location evidence="3 11">Cytoplasm</location>
    </subcellularLocation>
</comment>
<comment type="similarity">
    <text evidence="5 11">Belongs to the purine/pyrimidine phosphoribosyltransferase family.</text>
</comment>
<keyword evidence="7 11" id="KW-0963">Cytoplasm</keyword>
<evidence type="ECO:0000256" key="4">
    <source>
        <dbReference type="ARBA" id="ARBA00004659"/>
    </source>
</evidence>
<dbReference type="GO" id="GO:0016208">
    <property type="term" value="F:AMP binding"/>
    <property type="evidence" value="ECO:0007669"/>
    <property type="project" value="TreeGrafter"/>
</dbReference>
<dbReference type="GO" id="GO:0044209">
    <property type="term" value="P:AMP salvage"/>
    <property type="evidence" value="ECO:0007669"/>
    <property type="project" value="UniProtKB-UniRule"/>
</dbReference>
<dbReference type="AlphaFoldDB" id="A0A938YR46"/>
<sequence length="182" mass="18457">MTGGLPPGTAHRAGVALDTLVRVQQDFPIPGVLFRDLTAVLANAPALADVADALAWAEADVDLIAGIEARGFLLGAAAAVRRGLGVVAVRKPGKLPGAVLAEDYALEYGRGRLEMHPDDVPAGARVLIIDDVLATGGTAAAACRLIRRAGGIVAGISVAVELPALGGRAATGEVPLHALRAW</sequence>
<dbReference type="HAMAP" id="MF_00004">
    <property type="entry name" value="Aden_phosphoribosyltr"/>
    <property type="match status" value="1"/>
</dbReference>
<name>A0A938YR46_9ACTN</name>
<dbReference type="RefSeq" id="WP_205257512.1">
    <property type="nucleotide sequence ID" value="NZ_BAAAPV010000003.1"/>
</dbReference>
<evidence type="ECO:0000256" key="7">
    <source>
        <dbReference type="ARBA" id="ARBA00022490"/>
    </source>
</evidence>
<comment type="caution">
    <text evidence="13">The sequence shown here is derived from an EMBL/GenBank/DDBJ whole genome shotgun (WGS) entry which is preliminary data.</text>
</comment>
<dbReference type="NCBIfam" id="NF002636">
    <property type="entry name" value="PRK02304.1-5"/>
    <property type="match status" value="1"/>
</dbReference>
<evidence type="ECO:0000256" key="9">
    <source>
        <dbReference type="ARBA" id="ARBA00022679"/>
    </source>
</evidence>
<dbReference type="PANTHER" id="PTHR32315:SF3">
    <property type="entry name" value="ADENINE PHOSPHORIBOSYLTRANSFERASE"/>
    <property type="match status" value="1"/>
</dbReference>
<accession>A0A938YR46</accession>
<dbReference type="GO" id="GO:0003999">
    <property type="term" value="F:adenine phosphoribosyltransferase activity"/>
    <property type="evidence" value="ECO:0007669"/>
    <property type="project" value="UniProtKB-UniRule"/>
</dbReference>
<proteinExistence type="inferred from homology"/>
<evidence type="ECO:0000256" key="6">
    <source>
        <dbReference type="ARBA" id="ARBA00011893"/>
    </source>
</evidence>
<reference evidence="13" key="1">
    <citation type="submission" date="2021-01" db="EMBL/GenBank/DDBJ databases">
        <title>KCTC 19127 draft genome.</title>
        <authorList>
            <person name="An D."/>
        </authorList>
    </citation>
    <scope>NUCLEOTIDE SEQUENCE</scope>
    <source>
        <strain evidence="13">KCTC 19127</strain>
    </source>
</reference>
<evidence type="ECO:0000256" key="11">
    <source>
        <dbReference type="HAMAP-Rule" id="MF_00004"/>
    </source>
</evidence>
<comment type="pathway">
    <text evidence="4 11">Purine metabolism; AMP biosynthesis via salvage pathway; AMP from adenine: step 1/1.</text>
</comment>
<comment type="subunit">
    <text evidence="11">Homodimer.</text>
</comment>
<dbReference type="CDD" id="cd06223">
    <property type="entry name" value="PRTases_typeI"/>
    <property type="match status" value="1"/>
</dbReference>
<dbReference type="SUPFAM" id="SSF53271">
    <property type="entry name" value="PRTase-like"/>
    <property type="match status" value="1"/>
</dbReference>
<dbReference type="EMBL" id="JAERWL010000010">
    <property type="protein sequence ID" value="MBM9477400.1"/>
    <property type="molecule type" value="Genomic_DNA"/>
</dbReference>
<dbReference type="GO" id="GO:0006168">
    <property type="term" value="P:adenine salvage"/>
    <property type="evidence" value="ECO:0007669"/>
    <property type="project" value="InterPro"/>
</dbReference>
<evidence type="ECO:0000256" key="2">
    <source>
        <dbReference type="ARBA" id="ARBA00003968"/>
    </source>
</evidence>
<keyword evidence="9 11" id="KW-0808">Transferase</keyword>
<evidence type="ECO:0000256" key="1">
    <source>
        <dbReference type="ARBA" id="ARBA00000868"/>
    </source>
</evidence>
<dbReference type="InterPro" id="IPR005764">
    <property type="entry name" value="Ade_phspho_trans"/>
</dbReference>
<comment type="function">
    <text evidence="2 11">Catalyzes a salvage reaction resulting in the formation of AMP, that is energically less costly than de novo synthesis.</text>
</comment>
<keyword evidence="8 11" id="KW-0328">Glycosyltransferase</keyword>
<keyword evidence="14" id="KW-1185">Reference proteome</keyword>
<evidence type="ECO:0000256" key="10">
    <source>
        <dbReference type="ARBA" id="ARBA00022726"/>
    </source>
</evidence>
<evidence type="ECO:0000313" key="14">
    <source>
        <dbReference type="Proteomes" id="UP000663801"/>
    </source>
</evidence>
<dbReference type="InterPro" id="IPR050054">
    <property type="entry name" value="UPRTase/APRTase"/>
</dbReference>
<keyword evidence="10 11" id="KW-0660">Purine salvage</keyword>
<dbReference type="GO" id="GO:0005737">
    <property type="term" value="C:cytoplasm"/>
    <property type="evidence" value="ECO:0007669"/>
    <property type="project" value="UniProtKB-SubCell"/>
</dbReference>
<dbReference type="Gene3D" id="3.40.50.2020">
    <property type="match status" value="1"/>
</dbReference>
<evidence type="ECO:0000256" key="5">
    <source>
        <dbReference type="ARBA" id="ARBA00008391"/>
    </source>
</evidence>
<dbReference type="GO" id="GO:0002055">
    <property type="term" value="F:adenine binding"/>
    <property type="evidence" value="ECO:0007669"/>
    <property type="project" value="TreeGrafter"/>
</dbReference>
<gene>
    <name evidence="11" type="primary">apt</name>
    <name evidence="13" type="ORF">JL107_13185</name>
</gene>
<evidence type="ECO:0000256" key="8">
    <source>
        <dbReference type="ARBA" id="ARBA00022676"/>
    </source>
</evidence>
<dbReference type="InterPro" id="IPR029057">
    <property type="entry name" value="PRTase-like"/>
</dbReference>
<dbReference type="Proteomes" id="UP000663801">
    <property type="component" value="Unassembled WGS sequence"/>
</dbReference>
<feature type="domain" description="Phosphoribosyltransferase" evidence="12">
    <location>
        <begin position="38"/>
        <end position="161"/>
    </location>
</feature>
<dbReference type="Pfam" id="PF00156">
    <property type="entry name" value="Pribosyltran"/>
    <property type="match status" value="1"/>
</dbReference>
<protein>
    <recommendedName>
        <fullName evidence="6 11">Adenine phosphoribosyltransferase</fullName>
        <shortName evidence="11">APRT</shortName>
        <ecNumber evidence="6 11">2.4.2.7</ecNumber>
    </recommendedName>
</protein>
<evidence type="ECO:0000259" key="12">
    <source>
        <dbReference type="Pfam" id="PF00156"/>
    </source>
</evidence>
<comment type="catalytic activity">
    <reaction evidence="1 11">
        <text>AMP + diphosphate = 5-phospho-alpha-D-ribose 1-diphosphate + adenine</text>
        <dbReference type="Rhea" id="RHEA:16609"/>
        <dbReference type="ChEBI" id="CHEBI:16708"/>
        <dbReference type="ChEBI" id="CHEBI:33019"/>
        <dbReference type="ChEBI" id="CHEBI:58017"/>
        <dbReference type="ChEBI" id="CHEBI:456215"/>
        <dbReference type="EC" id="2.4.2.7"/>
    </reaction>
</comment>
<dbReference type="EC" id="2.4.2.7" evidence="6 11"/>
<evidence type="ECO:0000313" key="13">
    <source>
        <dbReference type="EMBL" id="MBM9477400.1"/>
    </source>
</evidence>
<dbReference type="GO" id="GO:0006166">
    <property type="term" value="P:purine ribonucleoside salvage"/>
    <property type="evidence" value="ECO:0007669"/>
    <property type="project" value="UniProtKB-KW"/>
</dbReference>
<organism evidence="13 14">
    <name type="scientific">Nakamurella flavida</name>
    <dbReference type="NCBI Taxonomy" id="363630"/>
    <lineage>
        <taxon>Bacteria</taxon>
        <taxon>Bacillati</taxon>
        <taxon>Actinomycetota</taxon>
        <taxon>Actinomycetes</taxon>
        <taxon>Nakamurellales</taxon>
        <taxon>Nakamurellaceae</taxon>
        <taxon>Nakamurella</taxon>
    </lineage>
</organism>
<dbReference type="InterPro" id="IPR000836">
    <property type="entry name" value="PRTase_dom"/>
</dbReference>